<sequence length="59" mass="6488">MHENIKSKLAIQIAQLSLDKATVEAQLEESQQTIASLQAQVADLTNQLDEATKPEEVPE</sequence>
<name>A0A3R8SZY9_STRSU</name>
<dbReference type="AlphaFoldDB" id="A0A3R8SZY9"/>
<feature type="coiled-coil region" evidence="1">
    <location>
        <begin position="13"/>
        <end position="54"/>
    </location>
</feature>
<gene>
    <name evidence="2" type="ORF">EI998_02905</name>
</gene>
<reference evidence="2 3" key="1">
    <citation type="submission" date="2018-11" db="EMBL/GenBank/DDBJ databases">
        <authorList>
            <person name="Stevens M.J."/>
            <person name="Cernela N."/>
            <person name="Spoerry Serrano N."/>
            <person name="Schmitt S."/>
            <person name="Schrenzel J."/>
            <person name="Stephan R."/>
        </authorList>
    </citation>
    <scope>NUCLEOTIDE SEQUENCE [LARGE SCALE GENOMIC DNA]</scope>
    <source>
        <strain evidence="2 3">PP422</strain>
    </source>
</reference>
<dbReference type="EMBL" id="RSDO01000004">
    <property type="protein sequence ID" value="RRR54242.1"/>
    <property type="molecule type" value="Genomic_DNA"/>
</dbReference>
<evidence type="ECO:0000256" key="1">
    <source>
        <dbReference type="SAM" id="Coils"/>
    </source>
</evidence>
<protein>
    <submittedName>
        <fullName evidence="2">Uncharacterized protein</fullName>
    </submittedName>
</protein>
<keyword evidence="1" id="KW-0175">Coiled coil</keyword>
<evidence type="ECO:0000313" key="2">
    <source>
        <dbReference type="EMBL" id="RRR54242.1"/>
    </source>
</evidence>
<reference evidence="2 3" key="2">
    <citation type="submission" date="2018-12" db="EMBL/GenBank/DDBJ databases">
        <title>Whole-genome sequences of fifteen clinical Streptococcus suis strains isolated from pigs between 2006 and 2018.</title>
        <authorList>
            <person name="Stevens M.J.A."/>
            <person name="Cernela N."/>
            <person name="Spoerry Serrano N."/>
            <person name="Schmitt S."/>
            <person name="Schrenzel J."/>
            <person name="Stephan R."/>
        </authorList>
    </citation>
    <scope>NUCLEOTIDE SEQUENCE [LARGE SCALE GENOMIC DNA]</scope>
    <source>
        <strain evidence="2 3">PP422</strain>
    </source>
</reference>
<accession>A0A3R8SZY9</accession>
<organism evidence="2 3">
    <name type="scientific">Streptococcus suis</name>
    <dbReference type="NCBI Taxonomy" id="1307"/>
    <lineage>
        <taxon>Bacteria</taxon>
        <taxon>Bacillati</taxon>
        <taxon>Bacillota</taxon>
        <taxon>Bacilli</taxon>
        <taxon>Lactobacillales</taxon>
        <taxon>Streptococcaceae</taxon>
        <taxon>Streptococcus</taxon>
    </lineage>
</organism>
<evidence type="ECO:0000313" key="3">
    <source>
        <dbReference type="Proteomes" id="UP000274117"/>
    </source>
</evidence>
<dbReference type="Proteomes" id="UP000274117">
    <property type="component" value="Unassembled WGS sequence"/>
</dbReference>
<proteinExistence type="predicted"/>
<comment type="caution">
    <text evidence="2">The sequence shown here is derived from an EMBL/GenBank/DDBJ whole genome shotgun (WGS) entry which is preliminary data.</text>
</comment>